<dbReference type="RefSeq" id="WP_263276938.1">
    <property type="nucleotide sequence ID" value="NZ_JBEOZW010000020.1"/>
</dbReference>
<proteinExistence type="predicted"/>
<accession>A0ABV1UI60</accession>
<dbReference type="EC" id="2.4.-.-" evidence="1"/>
<evidence type="ECO:0000313" key="2">
    <source>
        <dbReference type="Proteomes" id="UP001470023"/>
    </source>
</evidence>
<keyword evidence="1" id="KW-0328">Glycosyltransferase</keyword>
<dbReference type="Proteomes" id="UP001470023">
    <property type="component" value="Unassembled WGS sequence"/>
</dbReference>
<gene>
    <name evidence="1" type="ORF">ABT272_37670</name>
</gene>
<protein>
    <submittedName>
        <fullName evidence="1">Glycosyltransferase</fullName>
        <ecNumber evidence="1">2.4.-.-</ecNumber>
    </submittedName>
</protein>
<dbReference type="Pfam" id="PF13692">
    <property type="entry name" value="Glyco_trans_1_4"/>
    <property type="match status" value="1"/>
</dbReference>
<name>A0ABV1UI60_9ACTN</name>
<dbReference type="GO" id="GO:0016757">
    <property type="term" value="F:glycosyltransferase activity"/>
    <property type="evidence" value="ECO:0007669"/>
    <property type="project" value="UniProtKB-KW"/>
</dbReference>
<comment type="caution">
    <text evidence="1">The sequence shown here is derived from an EMBL/GenBank/DDBJ whole genome shotgun (WGS) entry which is preliminary data.</text>
</comment>
<keyword evidence="2" id="KW-1185">Reference proteome</keyword>
<dbReference type="Gene3D" id="3.40.50.2000">
    <property type="entry name" value="Glycogen Phosphorylase B"/>
    <property type="match status" value="1"/>
</dbReference>
<evidence type="ECO:0000313" key="1">
    <source>
        <dbReference type="EMBL" id="MER6433409.1"/>
    </source>
</evidence>
<keyword evidence="1" id="KW-0808">Transferase</keyword>
<dbReference type="SUPFAM" id="SSF53756">
    <property type="entry name" value="UDP-Glycosyltransferase/glycogen phosphorylase"/>
    <property type="match status" value="1"/>
</dbReference>
<sequence length="329" mass="36968">MTTCEVFGWENGSAGGYYRVQLPMRSLAGLGHAVAGGTALPVDWLRDHPDMIVVGQRVLEPRASRLWQEMAAAGRRLIFEIDDDLWNVDRSSPFFHGLMQREDVRENLRRNIEVAHAVTVTTEPLADRVRTINPRVHVIPNAVPDWLLDHRPARRTDGIITVGWGGDGTHAMDWEDHAEPIRGFFSRHPHTEMHCMGADYDLGLTPEGRTRFTPWIQGVEPYLRAVDYHIGIAPLRKHVFNHSKSALRTLEYAALGIPVVASAVGPYARHVREEVTGYLVRRPHEWDGFLNVLANDADLRDRMGAAAREHASAHASSRVAPLWEKAVFG</sequence>
<dbReference type="EMBL" id="JBEPAZ010000059">
    <property type="protein sequence ID" value="MER6433409.1"/>
    <property type="molecule type" value="Genomic_DNA"/>
</dbReference>
<reference evidence="1 2" key="1">
    <citation type="submission" date="2024-06" db="EMBL/GenBank/DDBJ databases">
        <title>The Natural Products Discovery Center: Release of the First 8490 Sequenced Strains for Exploring Actinobacteria Biosynthetic Diversity.</title>
        <authorList>
            <person name="Kalkreuter E."/>
            <person name="Kautsar S.A."/>
            <person name="Yang D."/>
            <person name="Bader C.D."/>
            <person name="Teijaro C.N."/>
            <person name="Fluegel L."/>
            <person name="Davis C.M."/>
            <person name="Simpson J.R."/>
            <person name="Lauterbach L."/>
            <person name="Steele A.D."/>
            <person name="Gui C."/>
            <person name="Meng S."/>
            <person name="Li G."/>
            <person name="Viehrig K."/>
            <person name="Ye F."/>
            <person name="Su P."/>
            <person name="Kiefer A.F."/>
            <person name="Nichols A."/>
            <person name="Cepeda A.J."/>
            <person name="Yan W."/>
            <person name="Fan B."/>
            <person name="Jiang Y."/>
            <person name="Adhikari A."/>
            <person name="Zheng C.-J."/>
            <person name="Schuster L."/>
            <person name="Cowan T.M."/>
            <person name="Smanski M.J."/>
            <person name="Chevrette M.G."/>
            <person name="De Carvalho L.P.S."/>
            <person name="Shen B."/>
        </authorList>
    </citation>
    <scope>NUCLEOTIDE SEQUENCE [LARGE SCALE GENOMIC DNA]</scope>
    <source>
        <strain evidence="1 2">NPDC001166</strain>
    </source>
</reference>
<organism evidence="1 2">
    <name type="scientific">Streptomyces sp. 900105245</name>
    <dbReference type="NCBI Taxonomy" id="3154379"/>
    <lineage>
        <taxon>Bacteria</taxon>
        <taxon>Bacillati</taxon>
        <taxon>Actinomycetota</taxon>
        <taxon>Actinomycetes</taxon>
        <taxon>Kitasatosporales</taxon>
        <taxon>Streptomycetaceae</taxon>
        <taxon>Streptomyces</taxon>
    </lineage>
</organism>